<comment type="caution">
    <text evidence="1">The sequence shown here is derived from an EMBL/GenBank/DDBJ whole genome shotgun (WGS) entry which is preliminary data.</text>
</comment>
<evidence type="ECO:0000313" key="2">
    <source>
        <dbReference type="Proteomes" id="UP000053237"/>
    </source>
</evidence>
<dbReference type="EMBL" id="CAIX01000078">
    <property type="protein sequence ID" value="CCI44729.1"/>
    <property type="molecule type" value="Genomic_DNA"/>
</dbReference>
<proteinExistence type="predicted"/>
<dbReference type="Proteomes" id="UP000053237">
    <property type="component" value="Unassembled WGS sequence"/>
</dbReference>
<evidence type="ECO:0000313" key="1">
    <source>
        <dbReference type="EMBL" id="CCI44729.1"/>
    </source>
</evidence>
<dbReference type="AlphaFoldDB" id="A0A024GDW3"/>
<accession>A0A024GDW3</accession>
<name>A0A024GDW3_9STRA</name>
<keyword evidence="2" id="KW-1185">Reference proteome</keyword>
<organism evidence="1 2">
    <name type="scientific">Albugo candida</name>
    <dbReference type="NCBI Taxonomy" id="65357"/>
    <lineage>
        <taxon>Eukaryota</taxon>
        <taxon>Sar</taxon>
        <taxon>Stramenopiles</taxon>
        <taxon>Oomycota</taxon>
        <taxon>Peronosporomycetes</taxon>
        <taxon>Albuginales</taxon>
        <taxon>Albuginaceae</taxon>
        <taxon>Albugo</taxon>
    </lineage>
</organism>
<gene>
    <name evidence="1" type="ORF">BN9_055530</name>
</gene>
<reference evidence="1 2" key="1">
    <citation type="submission" date="2012-05" db="EMBL/GenBank/DDBJ databases">
        <title>Recombination and specialization in a pathogen metapopulation.</title>
        <authorList>
            <person name="Gardiner A."/>
            <person name="Kemen E."/>
            <person name="Schultz-Larsen T."/>
            <person name="MacLean D."/>
            <person name="Van Oosterhout C."/>
            <person name="Jones J.D.G."/>
        </authorList>
    </citation>
    <scope>NUCLEOTIDE SEQUENCE [LARGE SCALE GENOMIC DNA]</scope>
    <source>
        <strain evidence="1 2">Ac Nc2</strain>
    </source>
</reference>
<dbReference type="InParanoid" id="A0A024GDW3"/>
<protein>
    <submittedName>
        <fullName evidence="1">Uncharacterized protein</fullName>
    </submittedName>
</protein>
<sequence length="154" mass="17823">MVQTATNSLARTAKRFKKYLYRAAVMIWMTLARKKGLKSVRSSKVRAIGKLQHELVVFWLIDSCKTSWISKLKTGNHFSSLIERMATESYKIAPIYMTSSNLYVYCMRMCRPLLIAQYPESRAASALLLYKSRLHGHRLGHLNEKIPRLQQISK</sequence>